<reference evidence="5" key="1">
    <citation type="thesis" date="2015" institute="Rutgers" country="The State University of New Jersey, 14 College Farm Rd., New Brunswick, NJ, USA">
        <title>Ammonia toxicity in bacteria and its implications for treatment of and resource recovery from highly nitrogenous organic wastes.</title>
        <authorList>
            <person name="Luther A.K."/>
        </authorList>
    </citation>
    <scope>NUCLEOTIDE SEQUENCE</scope>
    <source>
        <strain evidence="5">RT-10B</strain>
    </source>
</reference>
<dbReference type="RefSeq" id="WP_106776136.1">
    <property type="nucleotide sequence ID" value="NZ_JYGE01000002.1"/>
</dbReference>
<keyword evidence="6" id="KW-1185">Reference proteome</keyword>
<gene>
    <name evidence="5" type="ORF">UF10_01875</name>
</gene>
<evidence type="ECO:0000313" key="6">
    <source>
        <dbReference type="Proteomes" id="UP000241434"/>
    </source>
</evidence>
<dbReference type="Pfam" id="PF00037">
    <property type="entry name" value="Fer4"/>
    <property type="match status" value="1"/>
</dbReference>
<evidence type="ECO:0000313" key="5">
    <source>
        <dbReference type="EMBL" id="PSJ32153.1"/>
    </source>
</evidence>
<dbReference type="GO" id="GO:0051536">
    <property type="term" value="F:iron-sulfur cluster binding"/>
    <property type="evidence" value="ECO:0007669"/>
    <property type="project" value="UniProtKB-KW"/>
</dbReference>
<dbReference type="InterPro" id="IPR017896">
    <property type="entry name" value="4Fe4S_Fe-S-bd"/>
</dbReference>
<evidence type="ECO:0000256" key="1">
    <source>
        <dbReference type="ARBA" id="ARBA00022723"/>
    </source>
</evidence>
<evidence type="ECO:0000256" key="2">
    <source>
        <dbReference type="ARBA" id="ARBA00023004"/>
    </source>
</evidence>
<dbReference type="InterPro" id="IPR027417">
    <property type="entry name" value="P-loop_NTPase"/>
</dbReference>
<accession>A0A2P7Q2F6</accession>
<dbReference type="InterPro" id="IPR002586">
    <property type="entry name" value="CobQ/CobB/MinD/ParA_Nub-bd_dom"/>
</dbReference>
<feature type="domain" description="4Fe-4S ferredoxin-type" evidence="4">
    <location>
        <begin position="60"/>
        <end position="89"/>
    </location>
</feature>
<dbReference type="InterPro" id="IPR017900">
    <property type="entry name" value="4Fe4S_Fe_S_CS"/>
</dbReference>
<comment type="caution">
    <text evidence="5">The sequence shown here is derived from an EMBL/GenBank/DDBJ whole genome shotgun (WGS) entry which is preliminary data.</text>
</comment>
<sequence length="294" mass="32220">MKELLILSGKGGTGKTTIAGAFIKLAQAQAFADCDVDAPNLHLSMELKDEAKVKDFYGMDKAYINQDKCISCGICKENCKFEAINYDGDKNKYTINPYGCEGCSVCQFLCPEDAISMEKDVAGQLILYDKEQIFSTAKLKMGSGNSGLLVSEVKKQIKSTDRSIEFAIIDGSPGIGCPVIASITGVDMILLVAEPTISGISDLMRIIDTANHFKVPMVLTINKYDINEDLSKKIEAICREKEIDFVGKIPYDKKAVEAVNKGLTIVDIDCQAGKSIKKVFDKTMALFFKNKENE</sequence>
<keyword evidence="3" id="KW-0411">Iron-sulfur</keyword>
<protein>
    <submittedName>
        <fullName evidence="5">ATPase</fullName>
    </submittedName>
</protein>
<dbReference type="OrthoDB" id="9778602at2"/>
<keyword evidence="1" id="KW-0479">Metal-binding</keyword>
<proteinExistence type="predicted"/>
<organism evidence="5 6">
    <name type="scientific">Peptostreptococcus russellii</name>
    <dbReference type="NCBI Taxonomy" id="215200"/>
    <lineage>
        <taxon>Bacteria</taxon>
        <taxon>Bacillati</taxon>
        <taxon>Bacillota</taxon>
        <taxon>Clostridia</taxon>
        <taxon>Peptostreptococcales</taxon>
        <taxon>Peptostreptococcaceae</taxon>
        <taxon>Peptostreptococcus</taxon>
    </lineage>
</organism>
<dbReference type="EMBL" id="JYGE01000002">
    <property type="protein sequence ID" value="PSJ32153.1"/>
    <property type="molecule type" value="Genomic_DNA"/>
</dbReference>
<name>A0A2P7Q2F6_9FIRM</name>
<keyword evidence="2" id="KW-0408">Iron</keyword>
<evidence type="ECO:0000259" key="4">
    <source>
        <dbReference type="PROSITE" id="PS51379"/>
    </source>
</evidence>
<dbReference type="Pfam" id="PF01656">
    <property type="entry name" value="CbiA"/>
    <property type="match status" value="1"/>
</dbReference>
<dbReference type="PROSITE" id="PS00198">
    <property type="entry name" value="4FE4S_FER_1"/>
    <property type="match status" value="1"/>
</dbReference>
<dbReference type="CDD" id="cd03110">
    <property type="entry name" value="SIMIBI_bact_arch"/>
    <property type="match status" value="1"/>
</dbReference>
<dbReference type="PANTHER" id="PTHR43534:SF1">
    <property type="entry name" value="4FE-4S CLUSTER CONTAINING PARA FAMILY ATPASE PROTEIN"/>
    <property type="match status" value="1"/>
</dbReference>
<dbReference type="GO" id="GO:0046872">
    <property type="term" value="F:metal ion binding"/>
    <property type="evidence" value="ECO:0007669"/>
    <property type="project" value="UniProtKB-KW"/>
</dbReference>
<dbReference type="SUPFAM" id="SSF52540">
    <property type="entry name" value="P-loop containing nucleoside triphosphate hydrolases"/>
    <property type="match status" value="1"/>
</dbReference>
<dbReference type="Proteomes" id="UP000241434">
    <property type="component" value="Unassembled WGS sequence"/>
</dbReference>
<evidence type="ECO:0000256" key="3">
    <source>
        <dbReference type="ARBA" id="ARBA00023014"/>
    </source>
</evidence>
<dbReference type="AlphaFoldDB" id="A0A2P7Q2F6"/>
<dbReference type="PROSITE" id="PS51379">
    <property type="entry name" value="4FE4S_FER_2"/>
    <property type="match status" value="2"/>
</dbReference>
<dbReference type="Gene3D" id="3.30.70.20">
    <property type="match status" value="1"/>
</dbReference>
<dbReference type="PANTHER" id="PTHR43534">
    <property type="entry name" value="MIND SUPERFAMILY P-LOOP ATPASE CONTAINING AN INSERTED FERREDOXIN DOMAIN"/>
    <property type="match status" value="1"/>
</dbReference>
<dbReference type="Gene3D" id="3.40.50.300">
    <property type="entry name" value="P-loop containing nucleotide triphosphate hydrolases"/>
    <property type="match status" value="1"/>
</dbReference>
<feature type="domain" description="4Fe-4S ferredoxin-type" evidence="4">
    <location>
        <begin position="91"/>
        <end position="120"/>
    </location>
</feature>